<feature type="region of interest" description="Disordered" evidence="5">
    <location>
        <begin position="1"/>
        <end position="23"/>
    </location>
</feature>
<feature type="region of interest" description="Disordered" evidence="5">
    <location>
        <begin position="374"/>
        <end position="393"/>
    </location>
</feature>
<feature type="region of interest" description="Disordered" evidence="5">
    <location>
        <begin position="178"/>
        <end position="229"/>
    </location>
</feature>
<dbReference type="OrthoDB" id="10056939at2759"/>
<dbReference type="PROSITE" id="PS50071">
    <property type="entry name" value="HOMEOBOX_2"/>
    <property type="match status" value="1"/>
</dbReference>
<feature type="compositionally biased region" description="Pro residues" evidence="5">
    <location>
        <begin position="1305"/>
        <end position="1317"/>
    </location>
</feature>
<evidence type="ECO:0000313" key="8">
    <source>
        <dbReference type="Proteomes" id="UP000054558"/>
    </source>
</evidence>
<accession>A0A0U9HK51</accession>
<feature type="region of interest" description="Disordered" evidence="5">
    <location>
        <begin position="1015"/>
        <end position="1126"/>
    </location>
</feature>
<evidence type="ECO:0000256" key="4">
    <source>
        <dbReference type="PROSITE-ProRule" id="PRU00108"/>
    </source>
</evidence>
<dbReference type="Proteomes" id="UP000054558">
    <property type="component" value="Unassembled WGS sequence"/>
</dbReference>
<feature type="compositionally biased region" description="Polar residues" evidence="5">
    <location>
        <begin position="1620"/>
        <end position="1632"/>
    </location>
</feature>
<feature type="compositionally biased region" description="Basic residues" evidence="5">
    <location>
        <begin position="1335"/>
        <end position="1347"/>
    </location>
</feature>
<dbReference type="InterPro" id="IPR001356">
    <property type="entry name" value="HD"/>
</dbReference>
<dbReference type="InterPro" id="IPR050224">
    <property type="entry name" value="TALE_homeobox"/>
</dbReference>
<feature type="region of interest" description="Disordered" evidence="5">
    <location>
        <begin position="419"/>
        <end position="502"/>
    </location>
</feature>
<feature type="region of interest" description="Disordered" evidence="5">
    <location>
        <begin position="888"/>
        <end position="924"/>
    </location>
</feature>
<gene>
    <name evidence="7" type="ORF">KFL_001570150</name>
</gene>
<evidence type="ECO:0000256" key="2">
    <source>
        <dbReference type="ARBA" id="ARBA00023155"/>
    </source>
</evidence>
<dbReference type="InterPro" id="IPR009057">
    <property type="entry name" value="Homeodomain-like_sf"/>
</dbReference>
<feature type="compositionally biased region" description="Basic and acidic residues" evidence="5">
    <location>
        <begin position="1060"/>
        <end position="1071"/>
    </location>
</feature>
<feature type="compositionally biased region" description="Basic and acidic residues" evidence="5">
    <location>
        <begin position="1401"/>
        <end position="1415"/>
    </location>
</feature>
<feature type="domain" description="Homeobox" evidence="6">
    <location>
        <begin position="1230"/>
        <end position="1279"/>
    </location>
</feature>
<keyword evidence="1 4" id="KW-0238">DNA-binding</keyword>
<keyword evidence="2 4" id="KW-0371">Homeobox</keyword>
<evidence type="ECO:0000313" key="7">
    <source>
        <dbReference type="EMBL" id="GAQ83676.1"/>
    </source>
</evidence>
<evidence type="ECO:0000256" key="3">
    <source>
        <dbReference type="ARBA" id="ARBA00023242"/>
    </source>
</evidence>
<feature type="region of interest" description="Disordered" evidence="5">
    <location>
        <begin position="1287"/>
        <end position="1370"/>
    </location>
</feature>
<evidence type="ECO:0000256" key="5">
    <source>
        <dbReference type="SAM" id="MobiDB-lite"/>
    </source>
</evidence>
<protein>
    <submittedName>
        <fullName evidence="7">Homeobox protein</fullName>
    </submittedName>
</protein>
<proteinExistence type="predicted"/>
<dbReference type="GO" id="GO:0005634">
    <property type="term" value="C:nucleus"/>
    <property type="evidence" value="ECO:0007669"/>
    <property type="project" value="UniProtKB-SubCell"/>
</dbReference>
<feature type="region of interest" description="Disordered" evidence="5">
    <location>
        <begin position="67"/>
        <end position="109"/>
    </location>
</feature>
<evidence type="ECO:0000259" key="6">
    <source>
        <dbReference type="PROSITE" id="PS50071"/>
    </source>
</evidence>
<dbReference type="PANTHER" id="PTHR11850">
    <property type="entry name" value="HOMEOBOX PROTEIN TRANSCRIPTION FACTORS"/>
    <property type="match status" value="1"/>
</dbReference>
<feature type="compositionally biased region" description="Acidic residues" evidence="5">
    <location>
        <begin position="94"/>
        <end position="103"/>
    </location>
</feature>
<feature type="DNA-binding region" description="Homeobox" evidence="4">
    <location>
        <begin position="1232"/>
        <end position="1280"/>
    </location>
</feature>
<feature type="compositionally biased region" description="Polar residues" evidence="5">
    <location>
        <begin position="676"/>
        <end position="686"/>
    </location>
</feature>
<keyword evidence="8" id="KW-1185">Reference proteome</keyword>
<dbReference type="CDD" id="cd00086">
    <property type="entry name" value="homeodomain"/>
    <property type="match status" value="1"/>
</dbReference>
<name>A0A0U9HK51_KLENI</name>
<dbReference type="GO" id="GO:0003677">
    <property type="term" value="F:DNA binding"/>
    <property type="evidence" value="ECO:0007669"/>
    <property type="project" value="UniProtKB-UniRule"/>
</dbReference>
<feature type="region of interest" description="Disordered" evidence="5">
    <location>
        <begin position="668"/>
        <end position="722"/>
    </location>
</feature>
<dbReference type="Gene3D" id="1.10.10.60">
    <property type="entry name" value="Homeodomain-like"/>
    <property type="match status" value="1"/>
</dbReference>
<feature type="region of interest" description="Disordered" evidence="5">
    <location>
        <begin position="1390"/>
        <end position="1415"/>
    </location>
</feature>
<sequence length="1659" mass="179411">MAHNSDLGLTEGFPGSQDGTEVSLQQQDWYEAWNAEPGFESRKAAPEITPEQANGNARTFLVTEEGQVEGADRHVRLKEAGPDLHPPEEGLRADEEEVDESVQEEVIKDKYWMQAPQDEDESARAPTPVDLGFPFPPSLKLDLVRILTRAKAATDHAMLIKTGSFSHEGLASQTAPLEPALRGSAPTTAGPPAQRNGRKKRNTKKERGQKIPVNETKRKRAGEGVEKNGRRGRRFPVVTCKPGVKPKTMVLPPEMPSDRAFQNGSGHFATVDPSWELYRRQPVRAEFPRSTPDLPVLSLGGMLEDAAGAERAYTALDDIFKEAELRELVEQVTGGGNRGQGRPRGLSEGFGVSREGFGVSRGSFSAEIRAAQAGEGFTEEFPSSETPGSGEDTVENVAAGALEMAPRAVRDFVTQALYGQHSQPEEEDLDATPSTRPVLEGAPSAAEAPQGAPVHFPPKSSPRQPIATSEAADASPRTAVAPQRPTSERAHRGAGIDGGAESMDPVQEMHLRMPRDFLSLANDVYAMERRGSSTFPSTRLARAPQHALITPQPVHFSEWFPENPQPFRPEHYQNLQTPRAAFQPPRQKLQPRRAANRQAPNLYEEAPNFIRRQARAGPDADDGFENQFGASVAYAQEEDRFYGQEAIVAAARARALERHARNWALWYDPETDRPTGRQNGSRTSPAGRTAATEWDARGGGQSPGVRGPRASRPGSRGIFAEDDVHMNDRLQEEQFRAAETNQRCPVERFSDPAYVSRTATTAEALLGLSLDLLTEEGRPHAAAAALSFDPYQTPGSYPNSGGAGGAQGFGGESRGLEVWQTRHGLAPAFQSLGGAAADRGLGRLEIAFSEEANERARAVPWYPGAAGEALGGRPREEGMVRRVQRVVTPVPNPFPPRQGPIRPTPSVFTPGRGNQTRPLSPESEWSRGAFPLDLQGALAAAARWLPEGAFPPERLGGTWTSTPTVLTPAESWAGGWLNQEESAFSPVVSQEGSHEYVGWGPGQPWDATWQAQVNEGPVSEEDEPLILRCRSTDTGSKRKRDAPAHERRTRGRQGSTGASKRRESKERDKQQVECGHNQQEASKGAKKKRERKGGGRQAVSSKRGRTGAEFGSADEPPLADGGARDTESAQGLEALLQSEGPSFLPPDFLTDLDGLDANLEVRLGRVIMATPEVGLNLPVEEGRPENARAAGGVKRRKAPRGEHSAQDTRGSSRQRETRGGDGRALAPGVLAVLNAWFHDHFKNPYPTDEEKAELAAQCNLQVKQINNWFGNKRMRLKRTIMQTLETRVPPGASVSAAEHRSGAPPTLPRPTPLPTPTPERGAQSPPAEALELSRVRRGSGSRSSGKRTRWDGDRSPIRHALRSPESGGDPAAYSMFEALLESVRLGDLAQGRPQEAPEAVEGLHDPTEARTPTGDEEHWAAAERSGHVSGVFRRNLTAEAVAMRDAETETAWGGFSEAVPALEEEMETEAERRAEADGAVEVPPLDCQDGVPSQERNETLQRMQSQKEAMERAYESCFGAASGGLEVSVVDAPTSEAPGASAAPPPQCDPPLAAETDTQEDRNEEAGPQHSTSPEPGDTWHEAPPGDARVAEPESGAEPRTPEGSAGCPPEAEGAMVSRESPQTTRSAQTPEEQGITEANVATPAAERTVFESLESFFQ</sequence>
<reference evidence="7 8" key="1">
    <citation type="journal article" date="2014" name="Nat. Commun.">
        <title>Klebsormidium flaccidum genome reveals primary factors for plant terrestrial adaptation.</title>
        <authorList>
            <person name="Hori K."/>
            <person name="Maruyama F."/>
            <person name="Fujisawa T."/>
            <person name="Togashi T."/>
            <person name="Yamamoto N."/>
            <person name="Seo M."/>
            <person name="Sato S."/>
            <person name="Yamada T."/>
            <person name="Mori H."/>
            <person name="Tajima N."/>
            <person name="Moriyama T."/>
            <person name="Ikeuchi M."/>
            <person name="Watanabe M."/>
            <person name="Wada H."/>
            <person name="Kobayashi K."/>
            <person name="Saito M."/>
            <person name="Masuda T."/>
            <person name="Sasaki-Sekimoto Y."/>
            <person name="Mashiguchi K."/>
            <person name="Awai K."/>
            <person name="Shimojima M."/>
            <person name="Masuda S."/>
            <person name="Iwai M."/>
            <person name="Nobusawa T."/>
            <person name="Narise T."/>
            <person name="Kondo S."/>
            <person name="Saito H."/>
            <person name="Sato R."/>
            <person name="Murakawa M."/>
            <person name="Ihara Y."/>
            <person name="Oshima-Yamada Y."/>
            <person name="Ohtaka K."/>
            <person name="Satoh M."/>
            <person name="Sonobe K."/>
            <person name="Ishii M."/>
            <person name="Ohtani R."/>
            <person name="Kanamori-Sato M."/>
            <person name="Honoki R."/>
            <person name="Miyazaki D."/>
            <person name="Mochizuki H."/>
            <person name="Umetsu J."/>
            <person name="Higashi K."/>
            <person name="Shibata D."/>
            <person name="Kamiya Y."/>
            <person name="Sato N."/>
            <person name="Nakamura Y."/>
            <person name="Tabata S."/>
            <person name="Ida S."/>
            <person name="Kurokawa K."/>
            <person name="Ohta H."/>
        </authorList>
    </citation>
    <scope>NUCLEOTIDE SEQUENCE [LARGE SCALE GENOMIC DNA]</scope>
    <source>
        <strain evidence="7 8">NIES-2285</strain>
    </source>
</reference>
<feature type="region of interest" description="Disordered" evidence="5">
    <location>
        <begin position="1533"/>
        <end position="1643"/>
    </location>
</feature>
<feature type="region of interest" description="Disordered" evidence="5">
    <location>
        <begin position="1178"/>
        <end position="1224"/>
    </location>
</feature>
<dbReference type="InterPro" id="IPR008422">
    <property type="entry name" value="KN_HD"/>
</dbReference>
<organism evidence="7 8">
    <name type="scientific">Klebsormidium nitens</name>
    <name type="common">Green alga</name>
    <name type="synonym">Ulothrix nitens</name>
    <dbReference type="NCBI Taxonomy" id="105231"/>
    <lineage>
        <taxon>Eukaryota</taxon>
        <taxon>Viridiplantae</taxon>
        <taxon>Streptophyta</taxon>
        <taxon>Klebsormidiophyceae</taxon>
        <taxon>Klebsormidiales</taxon>
        <taxon>Klebsormidiaceae</taxon>
        <taxon>Klebsormidium</taxon>
    </lineage>
</organism>
<dbReference type="SMART" id="SM00389">
    <property type="entry name" value="HOX"/>
    <property type="match status" value="1"/>
</dbReference>
<dbReference type="STRING" id="105231.A0A0U9HK51"/>
<evidence type="ECO:0000256" key="1">
    <source>
        <dbReference type="ARBA" id="ARBA00023125"/>
    </source>
</evidence>
<feature type="region of interest" description="Disordered" evidence="5">
    <location>
        <begin position="1469"/>
        <end position="1510"/>
    </location>
</feature>
<dbReference type="PROSITE" id="PS00027">
    <property type="entry name" value="HOMEOBOX_1"/>
    <property type="match status" value="1"/>
</dbReference>
<dbReference type="OMA" id="DCKLMEM"/>
<dbReference type="GO" id="GO:0000981">
    <property type="term" value="F:DNA-binding transcription factor activity, RNA polymerase II-specific"/>
    <property type="evidence" value="ECO:0007669"/>
    <property type="project" value="InterPro"/>
</dbReference>
<dbReference type="Pfam" id="PF05920">
    <property type="entry name" value="Homeobox_KN"/>
    <property type="match status" value="1"/>
</dbReference>
<feature type="compositionally biased region" description="Low complexity" evidence="5">
    <location>
        <begin position="703"/>
        <end position="717"/>
    </location>
</feature>
<comment type="subcellular location">
    <subcellularLocation>
        <location evidence="4">Nucleus</location>
    </subcellularLocation>
</comment>
<dbReference type="SUPFAM" id="SSF46689">
    <property type="entry name" value="Homeodomain-like"/>
    <property type="match status" value="1"/>
</dbReference>
<keyword evidence="3 4" id="KW-0539">Nucleus</keyword>
<dbReference type="InterPro" id="IPR017970">
    <property type="entry name" value="Homeobox_CS"/>
</dbReference>
<feature type="compositionally biased region" description="Basic and acidic residues" evidence="5">
    <location>
        <begin position="70"/>
        <end position="93"/>
    </location>
</feature>
<feature type="compositionally biased region" description="Low complexity" evidence="5">
    <location>
        <begin position="1533"/>
        <end position="1542"/>
    </location>
</feature>
<dbReference type="EMBL" id="DF237106">
    <property type="protein sequence ID" value="GAQ83676.1"/>
    <property type="molecule type" value="Genomic_DNA"/>
</dbReference>